<accession>A0A9W7LFX7</accession>
<dbReference type="GO" id="GO:0005509">
    <property type="term" value="F:calcium ion binding"/>
    <property type="evidence" value="ECO:0007669"/>
    <property type="project" value="InterPro"/>
</dbReference>
<reference evidence="2" key="1">
    <citation type="submission" date="2023-05" db="EMBL/GenBank/DDBJ databases">
        <title>Genome and transcriptome analyses reveal genes involved in the formation of fine ridges on petal epidermal cells in Hibiscus trionum.</title>
        <authorList>
            <person name="Koshimizu S."/>
            <person name="Masuda S."/>
            <person name="Ishii T."/>
            <person name="Shirasu K."/>
            <person name="Hoshino A."/>
            <person name="Arita M."/>
        </authorList>
    </citation>
    <scope>NUCLEOTIDE SEQUENCE</scope>
    <source>
        <strain evidence="2">Hamamatsu line</strain>
    </source>
</reference>
<proteinExistence type="predicted"/>
<keyword evidence="3" id="KW-1185">Reference proteome</keyword>
<dbReference type="InterPro" id="IPR057196">
    <property type="entry name" value="DUF7874"/>
</dbReference>
<evidence type="ECO:0000313" key="3">
    <source>
        <dbReference type="Proteomes" id="UP001165190"/>
    </source>
</evidence>
<dbReference type="OrthoDB" id="47513at2759"/>
<dbReference type="PROSITE" id="PS50222">
    <property type="entry name" value="EF_HAND_2"/>
    <property type="match status" value="1"/>
</dbReference>
<dbReference type="InterPro" id="IPR011992">
    <property type="entry name" value="EF-hand-dom_pair"/>
</dbReference>
<dbReference type="InterPro" id="IPR002048">
    <property type="entry name" value="EF_hand_dom"/>
</dbReference>
<dbReference type="AlphaFoldDB" id="A0A9W7LFX7"/>
<comment type="caution">
    <text evidence="2">The sequence shown here is derived from an EMBL/GenBank/DDBJ whole genome shotgun (WGS) entry which is preliminary data.</text>
</comment>
<dbReference type="Pfam" id="PF25284">
    <property type="entry name" value="DUF7874"/>
    <property type="match status" value="1"/>
</dbReference>
<evidence type="ECO:0000259" key="1">
    <source>
        <dbReference type="PROSITE" id="PS50222"/>
    </source>
</evidence>
<dbReference type="EMBL" id="BSYR01000001">
    <property type="protein sequence ID" value="GMI63558.1"/>
    <property type="molecule type" value="Genomic_DNA"/>
</dbReference>
<feature type="domain" description="EF-hand" evidence="1">
    <location>
        <begin position="66"/>
        <end position="101"/>
    </location>
</feature>
<dbReference type="Proteomes" id="UP001165190">
    <property type="component" value="Unassembled WGS sequence"/>
</dbReference>
<name>A0A9W7LFX7_HIBTR</name>
<dbReference type="SUPFAM" id="SSF47473">
    <property type="entry name" value="EF-hand"/>
    <property type="match status" value="1"/>
</dbReference>
<dbReference type="SMART" id="SM00054">
    <property type="entry name" value="EFh"/>
    <property type="match status" value="1"/>
</dbReference>
<dbReference type="PANTHER" id="PTHR37754:SF4">
    <property type="entry name" value="EF-HAND DOMAIN-CONTAINING PROTEIN"/>
    <property type="match status" value="1"/>
</dbReference>
<protein>
    <recommendedName>
        <fullName evidence="1">EF-hand domain-containing protein</fullName>
    </recommendedName>
</protein>
<organism evidence="2 3">
    <name type="scientific">Hibiscus trionum</name>
    <name type="common">Flower of an hour</name>
    <dbReference type="NCBI Taxonomy" id="183268"/>
    <lineage>
        <taxon>Eukaryota</taxon>
        <taxon>Viridiplantae</taxon>
        <taxon>Streptophyta</taxon>
        <taxon>Embryophyta</taxon>
        <taxon>Tracheophyta</taxon>
        <taxon>Spermatophyta</taxon>
        <taxon>Magnoliopsida</taxon>
        <taxon>eudicotyledons</taxon>
        <taxon>Gunneridae</taxon>
        <taxon>Pentapetalae</taxon>
        <taxon>rosids</taxon>
        <taxon>malvids</taxon>
        <taxon>Malvales</taxon>
        <taxon>Malvaceae</taxon>
        <taxon>Malvoideae</taxon>
        <taxon>Hibiscus</taxon>
    </lineage>
</organism>
<evidence type="ECO:0000313" key="2">
    <source>
        <dbReference type="EMBL" id="GMI63558.1"/>
    </source>
</evidence>
<sequence>MGQVLDKFHGREWRKRQIRKISDKVFERVKNQSGRRNLTFEDLYIAVLLVYNDINKRLPGPHFDPPSKDQIRSIMKECDLNLDGEIDHDEFVKFIQRLTADTFVVVSKGLLVTLVAAPTVAMAAKRATDGVPGVGRVMQKVPNSMYASLVTLAVVWIQTSCKEIE</sequence>
<gene>
    <name evidence="2" type="ORF">HRI_000025100</name>
</gene>
<dbReference type="Gene3D" id="1.10.238.10">
    <property type="entry name" value="EF-hand"/>
    <property type="match status" value="1"/>
</dbReference>
<dbReference type="PANTHER" id="PTHR37754">
    <property type="entry name" value="CALCIUM ION-BINDING PROTEIN"/>
    <property type="match status" value="1"/>
</dbReference>